<dbReference type="OrthoDB" id="8001034at2"/>
<proteinExistence type="predicted"/>
<protein>
    <submittedName>
        <fullName evidence="1">Uncharacterized protein</fullName>
    </submittedName>
</protein>
<accession>A0A7W9BV50</accession>
<dbReference type="Proteomes" id="UP000546701">
    <property type="component" value="Unassembled WGS sequence"/>
</dbReference>
<sequence length="78" mass="8602">MTDKTQPTDPAVTARRREIATEHVVFKLLQHVESAHPGLLDSIEASLDHLGDNAHDDTKDDAAVRQIAQRMIDSARSS</sequence>
<dbReference type="AlphaFoldDB" id="A0A7W9BV50"/>
<name>A0A7W9BV50_9SPHN</name>
<keyword evidence="2" id="KW-1185">Reference proteome</keyword>
<comment type="caution">
    <text evidence="1">The sequence shown here is derived from an EMBL/GenBank/DDBJ whole genome shotgun (WGS) entry which is preliminary data.</text>
</comment>
<evidence type="ECO:0000313" key="2">
    <source>
        <dbReference type="Proteomes" id="UP000546701"/>
    </source>
</evidence>
<organism evidence="1 2">
    <name type="scientific">Sphingomonas prati</name>
    <dbReference type="NCBI Taxonomy" id="1843237"/>
    <lineage>
        <taxon>Bacteria</taxon>
        <taxon>Pseudomonadati</taxon>
        <taxon>Pseudomonadota</taxon>
        <taxon>Alphaproteobacteria</taxon>
        <taxon>Sphingomonadales</taxon>
        <taxon>Sphingomonadaceae</taxon>
        <taxon>Sphingomonas</taxon>
    </lineage>
</organism>
<evidence type="ECO:0000313" key="1">
    <source>
        <dbReference type="EMBL" id="MBB5730692.1"/>
    </source>
</evidence>
<gene>
    <name evidence="1" type="ORF">FHS99_003198</name>
</gene>
<dbReference type="EMBL" id="JACIJR010000008">
    <property type="protein sequence ID" value="MBB5730692.1"/>
    <property type="molecule type" value="Genomic_DNA"/>
</dbReference>
<reference evidence="1 2" key="1">
    <citation type="submission" date="2020-08" db="EMBL/GenBank/DDBJ databases">
        <title>Genomic Encyclopedia of Type Strains, Phase IV (KMG-IV): sequencing the most valuable type-strain genomes for metagenomic binning, comparative biology and taxonomic classification.</title>
        <authorList>
            <person name="Goeker M."/>
        </authorList>
    </citation>
    <scope>NUCLEOTIDE SEQUENCE [LARGE SCALE GENOMIC DNA]</scope>
    <source>
        <strain evidence="1 2">DSM 103336</strain>
    </source>
</reference>
<dbReference type="RefSeq" id="WP_157177739.1">
    <property type="nucleotide sequence ID" value="NZ_BMJP01000006.1"/>
</dbReference>